<dbReference type="GO" id="GO:0009252">
    <property type="term" value="P:peptidoglycan biosynthetic process"/>
    <property type="evidence" value="ECO:0007669"/>
    <property type="project" value="UniProtKB-KW"/>
</dbReference>
<evidence type="ECO:0000256" key="9">
    <source>
        <dbReference type="ARBA" id="ARBA00032370"/>
    </source>
</evidence>
<keyword evidence="8 16" id="KW-0472">Membrane</keyword>
<feature type="transmembrane region" description="Helical" evidence="16">
    <location>
        <begin position="170"/>
        <end position="187"/>
    </location>
</feature>
<evidence type="ECO:0000256" key="1">
    <source>
        <dbReference type="ARBA" id="ARBA00004141"/>
    </source>
</evidence>
<feature type="transmembrane region" description="Helical" evidence="16">
    <location>
        <begin position="192"/>
        <end position="211"/>
    </location>
</feature>
<evidence type="ECO:0000313" key="17">
    <source>
        <dbReference type="EMBL" id="PQL90402.1"/>
    </source>
</evidence>
<dbReference type="EMBL" id="PSZM01000046">
    <property type="protein sequence ID" value="PQL90402.1"/>
    <property type="molecule type" value="Genomic_DNA"/>
</dbReference>
<evidence type="ECO:0000256" key="13">
    <source>
        <dbReference type="ARBA" id="ARBA00041418"/>
    </source>
</evidence>
<evidence type="ECO:0000256" key="7">
    <source>
        <dbReference type="ARBA" id="ARBA00022989"/>
    </source>
</evidence>
<evidence type="ECO:0000256" key="6">
    <source>
        <dbReference type="ARBA" id="ARBA00022984"/>
    </source>
</evidence>
<evidence type="ECO:0000256" key="16">
    <source>
        <dbReference type="SAM" id="Phobius"/>
    </source>
</evidence>
<dbReference type="GO" id="GO:0032153">
    <property type="term" value="C:cell division site"/>
    <property type="evidence" value="ECO:0007669"/>
    <property type="project" value="TreeGrafter"/>
</dbReference>
<organism evidence="17 18">
    <name type="scientific">Apibacter adventoris</name>
    <dbReference type="NCBI Taxonomy" id="1679466"/>
    <lineage>
        <taxon>Bacteria</taxon>
        <taxon>Pseudomonadati</taxon>
        <taxon>Bacteroidota</taxon>
        <taxon>Flavobacteriia</taxon>
        <taxon>Flavobacteriales</taxon>
        <taxon>Weeksellaceae</taxon>
        <taxon>Apibacter</taxon>
    </lineage>
</organism>
<comment type="similarity">
    <text evidence="11">Belongs to the SEDS family. FtsW subfamily.</text>
</comment>
<comment type="caution">
    <text evidence="17">The sequence shown here is derived from an EMBL/GenBank/DDBJ whole genome shotgun (WGS) entry which is preliminary data.</text>
</comment>
<keyword evidence="3" id="KW-0808">Transferase</keyword>
<dbReference type="AlphaFoldDB" id="A0A2S8A762"/>
<keyword evidence="2" id="KW-0328">Glycosyltransferase</keyword>
<sequence>MRKLKEYFKGDATLWASIFLISLASFLPVYSASSNLQYVVGQGSVLGHFAKHAGFIIIGLGIVFIFQKIDYKYIGGFSKLLLPLVIFLLILTLIQGQNIDGANAARWLKLPGVPFAFQTSVFASLILMIYVARYLDRNKNKIITLNNSFLPVLLPIFLVVGLIFPANGSTAIIIFLMVLALLFIGGYPIKIILGIVGTGILIVAIFITIILKYPELFPSNRVYTWKSRIENFFGNDKNESYQVQQAKAAIIQGGIIPRGPGKSAFKQSLPQSSSDFIFAIIVEEYGYAGVAICFFLYLLILWRIIVIATRIESVFGTLLVVGVGLPIIFQAFSNMAVAVNLIPVTGQPLPILSYGGTSMWVTYMALGIIISVSRDIKPKDLPHNENNIKDKTNYEIA</sequence>
<dbReference type="GO" id="GO:0051301">
    <property type="term" value="P:cell division"/>
    <property type="evidence" value="ECO:0007669"/>
    <property type="project" value="UniProtKB-KW"/>
</dbReference>
<feature type="transmembrane region" description="Helical" evidence="16">
    <location>
        <begin position="276"/>
        <end position="302"/>
    </location>
</feature>
<evidence type="ECO:0000256" key="2">
    <source>
        <dbReference type="ARBA" id="ARBA00022676"/>
    </source>
</evidence>
<dbReference type="EC" id="2.4.99.28" evidence="14"/>
<feature type="transmembrane region" description="Helical" evidence="16">
    <location>
        <begin position="45"/>
        <end position="66"/>
    </location>
</feature>
<evidence type="ECO:0000256" key="3">
    <source>
        <dbReference type="ARBA" id="ARBA00022679"/>
    </source>
</evidence>
<evidence type="ECO:0000256" key="8">
    <source>
        <dbReference type="ARBA" id="ARBA00023136"/>
    </source>
</evidence>
<dbReference type="GO" id="GO:0008955">
    <property type="term" value="F:peptidoglycan glycosyltransferase activity"/>
    <property type="evidence" value="ECO:0007669"/>
    <property type="project" value="UniProtKB-EC"/>
</dbReference>
<dbReference type="OrthoDB" id="9812661at2"/>
<evidence type="ECO:0000256" key="4">
    <source>
        <dbReference type="ARBA" id="ARBA00022692"/>
    </source>
</evidence>
<dbReference type="InterPro" id="IPR001182">
    <property type="entry name" value="FtsW/RodA"/>
</dbReference>
<keyword evidence="17" id="KW-0132">Cell division</keyword>
<dbReference type="GO" id="GO:0008360">
    <property type="term" value="P:regulation of cell shape"/>
    <property type="evidence" value="ECO:0007669"/>
    <property type="project" value="UniProtKB-KW"/>
</dbReference>
<keyword evidence="4 16" id="KW-0812">Transmembrane</keyword>
<name>A0A2S8A762_9FLAO</name>
<evidence type="ECO:0000256" key="14">
    <source>
        <dbReference type="ARBA" id="ARBA00044770"/>
    </source>
</evidence>
<dbReference type="PANTHER" id="PTHR30474">
    <property type="entry name" value="CELL CYCLE PROTEIN"/>
    <property type="match status" value="1"/>
</dbReference>
<protein>
    <recommendedName>
        <fullName evidence="12">Probable peptidoglycan glycosyltransferase FtsW</fullName>
        <ecNumber evidence="14">2.4.99.28</ecNumber>
    </recommendedName>
    <alternativeName>
        <fullName evidence="13">Cell division protein FtsW</fullName>
    </alternativeName>
    <alternativeName>
        <fullName evidence="10">Cell wall polymerase</fullName>
    </alternativeName>
    <alternativeName>
        <fullName evidence="9">Peptidoglycan polymerase</fullName>
    </alternativeName>
</protein>
<dbReference type="GO" id="GO:0005886">
    <property type="term" value="C:plasma membrane"/>
    <property type="evidence" value="ECO:0007669"/>
    <property type="project" value="TreeGrafter"/>
</dbReference>
<proteinExistence type="inferred from homology"/>
<dbReference type="RefSeq" id="WP_105247577.1">
    <property type="nucleotide sequence ID" value="NZ_PSZM01000046.1"/>
</dbReference>
<keyword evidence="5" id="KW-0133">Cell shape</keyword>
<keyword evidence="6" id="KW-0573">Peptidoglycan synthesis</keyword>
<keyword evidence="7 16" id="KW-1133">Transmembrane helix</keyword>
<dbReference type="Proteomes" id="UP000238042">
    <property type="component" value="Unassembled WGS sequence"/>
</dbReference>
<dbReference type="Pfam" id="PF01098">
    <property type="entry name" value="FTSW_RODA_SPOVE"/>
    <property type="match status" value="1"/>
</dbReference>
<evidence type="ECO:0000256" key="15">
    <source>
        <dbReference type="ARBA" id="ARBA00049902"/>
    </source>
</evidence>
<evidence type="ECO:0000256" key="5">
    <source>
        <dbReference type="ARBA" id="ARBA00022960"/>
    </source>
</evidence>
<keyword evidence="17" id="KW-0131">Cell cycle</keyword>
<reference evidence="17 18" key="1">
    <citation type="submission" date="2018-02" db="EMBL/GenBank/DDBJ databases">
        <title>Genome sequences of Apibacter spp., gut symbionts of Asian honey bees.</title>
        <authorList>
            <person name="Kwong W.K."/>
            <person name="Steele M.I."/>
            <person name="Moran N.A."/>
        </authorList>
    </citation>
    <scope>NUCLEOTIDE SEQUENCE [LARGE SCALE GENOMIC DNA]</scope>
    <source>
        <strain evidence="18">wkB301</strain>
    </source>
</reference>
<gene>
    <name evidence="17" type="ORF">C4S77_10930</name>
</gene>
<evidence type="ECO:0000256" key="10">
    <source>
        <dbReference type="ARBA" id="ARBA00033270"/>
    </source>
</evidence>
<feature type="transmembrane region" description="Helical" evidence="16">
    <location>
        <begin position="12"/>
        <end position="33"/>
    </location>
</feature>
<evidence type="ECO:0000256" key="11">
    <source>
        <dbReference type="ARBA" id="ARBA00038053"/>
    </source>
</evidence>
<keyword evidence="18" id="KW-1185">Reference proteome</keyword>
<feature type="transmembrane region" description="Helical" evidence="16">
    <location>
        <begin position="73"/>
        <end position="95"/>
    </location>
</feature>
<evidence type="ECO:0000256" key="12">
    <source>
        <dbReference type="ARBA" id="ARBA00041185"/>
    </source>
</evidence>
<dbReference type="GO" id="GO:0015648">
    <property type="term" value="F:lipid-linked peptidoglycan transporter activity"/>
    <property type="evidence" value="ECO:0007669"/>
    <property type="project" value="TreeGrafter"/>
</dbReference>
<evidence type="ECO:0000313" key="18">
    <source>
        <dbReference type="Proteomes" id="UP000238042"/>
    </source>
</evidence>
<comment type="catalytic activity">
    <reaction evidence="15">
        <text>[GlcNAc-(1-&gt;4)-Mur2Ac(oyl-L-Ala-gamma-D-Glu-L-Lys-D-Ala-D-Ala)](n)-di-trans,octa-cis-undecaprenyl diphosphate + beta-D-GlcNAc-(1-&gt;4)-Mur2Ac(oyl-L-Ala-gamma-D-Glu-L-Lys-D-Ala-D-Ala)-di-trans,octa-cis-undecaprenyl diphosphate = [GlcNAc-(1-&gt;4)-Mur2Ac(oyl-L-Ala-gamma-D-Glu-L-Lys-D-Ala-D-Ala)](n+1)-di-trans,octa-cis-undecaprenyl diphosphate + di-trans,octa-cis-undecaprenyl diphosphate + H(+)</text>
        <dbReference type="Rhea" id="RHEA:23708"/>
        <dbReference type="Rhea" id="RHEA-COMP:9602"/>
        <dbReference type="Rhea" id="RHEA-COMP:9603"/>
        <dbReference type="ChEBI" id="CHEBI:15378"/>
        <dbReference type="ChEBI" id="CHEBI:58405"/>
        <dbReference type="ChEBI" id="CHEBI:60033"/>
        <dbReference type="ChEBI" id="CHEBI:78435"/>
        <dbReference type="EC" id="2.4.99.28"/>
    </reaction>
</comment>
<feature type="transmembrane region" description="Helical" evidence="16">
    <location>
        <begin position="144"/>
        <end position="164"/>
    </location>
</feature>
<feature type="transmembrane region" description="Helical" evidence="16">
    <location>
        <begin position="314"/>
        <end position="332"/>
    </location>
</feature>
<feature type="transmembrane region" description="Helical" evidence="16">
    <location>
        <begin position="115"/>
        <end position="132"/>
    </location>
</feature>
<comment type="subcellular location">
    <subcellularLocation>
        <location evidence="1">Membrane</location>
        <topology evidence="1">Multi-pass membrane protein</topology>
    </subcellularLocation>
</comment>
<accession>A0A2S8A762</accession>
<dbReference type="PANTHER" id="PTHR30474:SF2">
    <property type="entry name" value="PEPTIDOGLYCAN GLYCOSYLTRANSFERASE FTSW-RELATED"/>
    <property type="match status" value="1"/>
</dbReference>
<feature type="transmembrane region" description="Helical" evidence="16">
    <location>
        <begin position="352"/>
        <end position="372"/>
    </location>
</feature>